<reference evidence="2 3" key="1">
    <citation type="submission" date="2024-08" db="EMBL/GenBank/DDBJ databases">
        <title>Gnathostoma spinigerum genome.</title>
        <authorList>
            <person name="Gonzalez-Bertolin B."/>
            <person name="Monzon S."/>
            <person name="Zaballos A."/>
            <person name="Jimenez P."/>
            <person name="Dekumyoy P."/>
            <person name="Varona S."/>
            <person name="Cuesta I."/>
            <person name="Sumanam S."/>
            <person name="Adisakwattana P."/>
            <person name="Gasser R.B."/>
            <person name="Hernandez-Gonzalez A."/>
            <person name="Young N.D."/>
            <person name="Perteguer M.J."/>
        </authorList>
    </citation>
    <scope>NUCLEOTIDE SEQUENCE [LARGE SCALE GENOMIC DNA]</scope>
    <source>
        <strain evidence="2">AL3</strain>
        <tissue evidence="2">Liver</tissue>
    </source>
</reference>
<dbReference type="Proteomes" id="UP001608902">
    <property type="component" value="Unassembled WGS sequence"/>
</dbReference>
<sequence>MTTPKRYGFRVFLCSCFLSAVTIAVVLWDERQQRERRQVGVRSRIRTIQQQRNMQEYEQQKNVYEQYKRSTTS</sequence>
<dbReference type="EMBL" id="JBGFUD010000708">
    <property type="protein sequence ID" value="MFH4975086.1"/>
    <property type="molecule type" value="Genomic_DNA"/>
</dbReference>
<accession>A0ABD6ECJ0</accession>
<keyword evidence="3" id="KW-1185">Reference proteome</keyword>
<organism evidence="2 3">
    <name type="scientific">Gnathostoma spinigerum</name>
    <dbReference type="NCBI Taxonomy" id="75299"/>
    <lineage>
        <taxon>Eukaryota</taxon>
        <taxon>Metazoa</taxon>
        <taxon>Ecdysozoa</taxon>
        <taxon>Nematoda</taxon>
        <taxon>Chromadorea</taxon>
        <taxon>Rhabditida</taxon>
        <taxon>Spirurina</taxon>
        <taxon>Gnathostomatomorpha</taxon>
        <taxon>Gnathostomatoidea</taxon>
        <taxon>Gnathostomatidae</taxon>
        <taxon>Gnathostoma</taxon>
    </lineage>
</organism>
<evidence type="ECO:0000313" key="2">
    <source>
        <dbReference type="EMBL" id="MFH4975086.1"/>
    </source>
</evidence>
<evidence type="ECO:0000256" key="1">
    <source>
        <dbReference type="SAM" id="Phobius"/>
    </source>
</evidence>
<gene>
    <name evidence="2" type="ORF">AB6A40_001795</name>
</gene>
<keyword evidence="1" id="KW-0472">Membrane</keyword>
<comment type="caution">
    <text evidence="2">The sequence shown here is derived from an EMBL/GenBank/DDBJ whole genome shotgun (WGS) entry which is preliminary data.</text>
</comment>
<proteinExistence type="predicted"/>
<name>A0ABD6ECJ0_9BILA</name>
<protein>
    <recommendedName>
        <fullName evidence="4">Transmembrane protein</fullName>
    </recommendedName>
</protein>
<keyword evidence="1" id="KW-1133">Transmembrane helix</keyword>
<keyword evidence="1" id="KW-0812">Transmembrane</keyword>
<dbReference type="AlphaFoldDB" id="A0ABD6ECJ0"/>
<evidence type="ECO:0008006" key="4">
    <source>
        <dbReference type="Google" id="ProtNLM"/>
    </source>
</evidence>
<dbReference type="InterPro" id="IPR031568">
    <property type="entry name" value="Pet117"/>
</dbReference>
<evidence type="ECO:0000313" key="3">
    <source>
        <dbReference type="Proteomes" id="UP001608902"/>
    </source>
</evidence>
<feature type="transmembrane region" description="Helical" evidence="1">
    <location>
        <begin position="6"/>
        <end position="28"/>
    </location>
</feature>
<dbReference type="Pfam" id="PF15786">
    <property type="entry name" value="PET117"/>
    <property type="match status" value="1"/>
</dbReference>